<dbReference type="RefSeq" id="WP_015829173.1">
    <property type="nucleotide sequence ID" value="NC_012969.1"/>
</dbReference>
<evidence type="ECO:0000313" key="6">
    <source>
        <dbReference type="Proteomes" id="UP000002743"/>
    </source>
</evidence>
<feature type="signal peptide" evidence="3">
    <location>
        <begin position="1"/>
        <end position="27"/>
    </location>
</feature>
<proteinExistence type="predicted"/>
<keyword evidence="2" id="KW-0472">Membrane</keyword>
<evidence type="ECO:0000256" key="1">
    <source>
        <dbReference type="SAM" id="MobiDB-lite"/>
    </source>
</evidence>
<reference evidence="5 6" key="2">
    <citation type="journal article" date="2011" name="J. Bacteriol.">
        <title>Genomes of three methylotrophs from a single niche uncover genetic and metabolic divergence of Methylophilaceae.</title>
        <authorList>
            <person name="Lapidus A."/>
            <person name="Clum A."/>
            <person name="Labutti K."/>
            <person name="Kaluzhnaya M.G."/>
            <person name="Lim S."/>
            <person name="Beck D.A."/>
            <person name="Glavina Del Rio T."/>
            <person name="Nolan M."/>
            <person name="Mavromatis K."/>
            <person name="Huntemann M."/>
            <person name="Lucas S."/>
            <person name="Lidstrom M.E."/>
            <person name="Ivanova N."/>
            <person name="Chistoserdova L."/>
        </authorList>
    </citation>
    <scope>NUCLEOTIDE SEQUENCE [LARGE SCALE GENOMIC DNA]</scope>
    <source>
        <strain evidence="5 6">SIP3-4</strain>
    </source>
</reference>
<feature type="chain" id="PRO_5002973787" evidence="3">
    <location>
        <begin position="28"/>
        <end position="1446"/>
    </location>
</feature>
<dbReference type="PANTHER" id="PTHR44119:SF1">
    <property type="entry name" value="MAGNESIUM-CHELATASE SUBUNIT CHLH, CHLOROPLASTIC"/>
    <property type="match status" value="1"/>
</dbReference>
<dbReference type="EMBL" id="CP001674">
    <property type="protein sequence ID" value="ACT49399.1"/>
    <property type="molecule type" value="Genomic_DNA"/>
</dbReference>
<evidence type="ECO:0000259" key="4">
    <source>
        <dbReference type="Pfam" id="PF02514"/>
    </source>
</evidence>
<keyword evidence="2" id="KW-1133">Transmembrane helix</keyword>
<keyword evidence="2" id="KW-0812">Transmembrane</keyword>
<dbReference type="Pfam" id="PF02514">
    <property type="entry name" value="CobN-Mg_chel"/>
    <property type="match status" value="2"/>
</dbReference>
<gene>
    <name evidence="5" type="ordered locus">Msip34_0150</name>
</gene>
<feature type="domain" description="CobN/magnesium chelatase" evidence="4">
    <location>
        <begin position="844"/>
        <end position="1298"/>
    </location>
</feature>
<dbReference type="Proteomes" id="UP000002743">
    <property type="component" value="Chromosome"/>
</dbReference>
<dbReference type="GO" id="GO:0016851">
    <property type="term" value="F:magnesium chelatase activity"/>
    <property type="evidence" value="ECO:0007669"/>
    <property type="project" value="UniProtKB-EC"/>
</dbReference>
<feature type="transmembrane region" description="Helical" evidence="2">
    <location>
        <begin position="1421"/>
        <end position="1440"/>
    </location>
</feature>
<organism evidence="5 6">
    <name type="scientific">Methylovorus glucosotrophus (strain SIP3-4)</name>
    <dbReference type="NCBI Taxonomy" id="582744"/>
    <lineage>
        <taxon>Bacteria</taxon>
        <taxon>Pseudomonadati</taxon>
        <taxon>Pseudomonadota</taxon>
        <taxon>Betaproteobacteria</taxon>
        <taxon>Nitrosomonadales</taxon>
        <taxon>Methylophilaceae</taxon>
        <taxon>Methylovorus</taxon>
    </lineage>
</organism>
<dbReference type="HOGENOM" id="CLU_002017_3_0_4"/>
<keyword evidence="6" id="KW-1185">Reference proteome</keyword>
<dbReference type="OrthoDB" id="9757976at2"/>
<evidence type="ECO:0000313" key="5">
    <source>
        <dbReference type="EMBL" id="ACT49399.1"/>
    </source>
</evidence>
<protein>
    <submittedName>
        <fullName evidence="5">Magnesium chelatase</fullName>
        <ecNumber evidence="5">6.6.1.1</ecNumber>
    </submittedName>
</protein>
<dbReference type="PANTHER" id="PTHR44119">
    <property type="entry name" value="MAGNESIUM-CHELATASE SUBUNIT CHLH, CHLOROPLASTIC"/>
    <property type="match status" value="1"/>
</dbReference>
<evidence type="ECO:0000256" key="3">
    <source>
        <dbReference type="SAM" id="SignalP"/>
    </source>
</evidence>
<dbReference type="STRING" id="582744.Msip34_0150"/>
<reference evidence="6" key="1">
    <citation type="submission" date="2009-07" db="EMBL/GenBank/DDBJ databases">
        <title>Complete sequence of chromosome of Methylovorus sp. SIP3-4.</title>
        <authorList>
            <person name="Lucas S."/>
            <person name="Copeland A."/>
            <person name="Lapidus A."/>
            <person name="Glavina del Rio T."/>
            <person name="Tice H."/>
            <person name="Bruce D."/>
            <person name="Goodwin L."/>
            <person name="Pitluck S."/>
            <person name="Clum A."/>
            <person name="Larimer F."/>
            <person name="Land M."/>
            <person name="Hauser L."/>
            <person name="Kyrpides N."/>
            <person name="Mikhailova N."/>
            <person name="Kayluzhnaya M."/>
            <person name="Chistoserdova L."/>
        </authorList>
    </citation>
    <scope>NUCLEOTIDE SEQUENCE [LARGE SCALE GENOMIC DNA]</scope>
    <source>
        <strain evidence="6">SIP3-4</strain>
    </source>
</reference>
<dbReference type="InterPro" id="IPR003672">
    <property type="entry name" value="CobN/Mg_chltase"/>
</dbReference>
<dbReference type="EC" id="6.6.1.1" evidence="5"/>
<feature type="region of interest" description="Disordered" evidence="1">
    <location>
        <begin position="1352"/>
        <end position="1404"/>
    </location>
</feature>
<accession>C6X8C9</accession>
<evidence type="ECO:0000256" key="2">
    <source>
        <dbReference type="SAM" id="Phobius"/>
    </source>
</evidence>
<feature type="domain" description="CobN/magnesium chelatase" evidence="4">
    <location>
        <begin position="171"/>
        <end position="510"/>
    </location>
</feature>
<dbReference type="KEGG" id="mei:Msip34_0150"/>
<keyword evidence="3" id="KW-0732">Signal</keyword>
<dbReference type="eggNOG" id="COG1429">
    <property type="taxonomic scope" value="Bacteria"/>
</dbReference>
<sequence length="1446" mass="157401" precursor="true">MMARLPAYTLGGLLLAAFTLSSPPASAATLFGIVSDRTAPAVANAAHVVLANSGKDKILLRTQSQVLAADDKTLDRWLKNADAVMAIAVYGEAAQRLQVRLDRAGSGDIRNFIALNGESGLSMRSRFAGEPVSRFKEAAALTLTQNNLAPDIASAARNHPAAAQWLALHDLWQAGGSENQAAFIRYWLHPRSTAPLPKPQPAMVYRMQGKEIAPTALRLNAAPVLVVLDLNTSDPQPADAICQDSARRKLQCLVLMARWGESSRDAIAQLKTLVAPAKPAGLVVLQDFVVGAAEGREAVTSLLSQLDVPVYKAIRLTDRTASAWQLSEDGLPINSVQYRVAMPEIQGSSQPIVVAAAGPATLDKLTGVELKLPQMLPAEISSLVTRAIRWQALRDKPNADKKVALIYYNHPPGRQNIGADNLDVPASLFDMLHALQQTGYTTGELPASPEALLDIMQQRGVNLPEDNGALAEMQQHVTNMDAASYQRWFATLPAAVRGEMTEGPLGRLHADIVAAQQAGEIAIGRTRLDKAMHELRHLLEGADHPKRNEALRQLAALQTGYEQCLDQHTDCNKLTQDKSRLAALGIEGLRGWGQPPGKVMVHNGNMLIPGIRFGNIFIGPQPPRGWEVDEELLHANTTIPPPHQYLGFYHWLQADFGADALVHIGRHSTYEFLPGKAVGLSANDYSRLIAGDLPGIYPYIVDGVGEGTQSKRRGLVVMIDHLTPPLTATPLYDRLLELRQVVETYESSSSDTMKIEAAREMRRLVEALQLRSELEASMADVLQVRGIGFEQTDDDLLAHEVGHYLTKLQEKFMPHGLHIFGRPWSKASLQLMLDSMGRGQEHKVSEATRDALTDSPGLEMHALLHALDGGFIAPGKGNDPLRSPESLPTGRNFHALDGDVLPTRLGFQMGAAMADKVKQRDSIQDSEGVILWASDAVRDEGVIVSFILRLMGTEPEWNARGIVQKMQLTPGVPRHDVIVTTSGLFRDLYPNLMQWIDTAGRMALAASATRIRQQHPELNDALDAALNPLGEGRQEAGESLESNGVALHWLRRTQALATQGMPLAQAGREAAWRIFGDAPGAYGTGINRLTERSGSWKDRSELGNAYLTRMGHAYGLDAQGQPAHAVFSTALGSIANTYHGRASNLYGLMDNNDAFDYLGGLSLATEQVTGQRPAARILNHSDPNNVSDDPLETALLMEMRGRYLNPNWIRPLMDHGYAGARTMGTEFMENLWGWQVTRPDIIKDWAWDEVKRVYVDDGLGLGLDKFLEDKHNANVKAQMLAIMLVAAQKGYWHADDATVRQLGSQLTQLVSKNGLPGSGHTAPNHPMWSWLAGHLSSQDNQALQQVLSKARGDGLNTYGPTAQPEANAPRLPDATPVPEPVNANKPASKAAQKPAPAAKTPPTPVQPTMYEVAVKSVQSHLGWWLLALLPALGLGIWLGMRKQPQA</sequence>
<keyword evidence="5" id="KW-0436">Ligase</keyword>
<dbReference type="CDD" id="cd10150">
    <property type="entry name" value="CobN_like"/>
    <property type="match status" value="1"/>
</dbReference>
<feature type="compositionally biased region" description="Low complexity" evidence="1">
    <location>
        <begin position="1382"/>
        <end position="1398"/>
    </location>
</feature>
<name>C6X8C9_METGS</name>